<protein>
    <submittedName>
        <fullName evidence="1">Uncharacterized protein</fullName>
    </submittedName>
</protein>
<dbReference type="STRING" id="1182545.A0A072P6Y4"/>
<dbReference type="AlphaFoldDB" id="A0A072P6Y4"/>
<keyword evidence="2" id="KW-1185">Reference proteome</keyword>
<sequence>VITTVIPIIEGSIGNSKCVSGGIPFINLDHFTNGTIVPGNLDIYYGVRPEQLDRRVRDELSGYIIPSTQEDLPIVPNFFLAVKGPDGSAAVAKRQACYDGALGARGMLLLQSYGQDEPIFDNNAYTIISTYHDGTLKIYTIYPGRPASLGGRPQFYIHQVNTWGMTGNDETYRQGATAYREARAWAKE</sequence>
<feature type="non-terminal residue" evidence="1">
    <location>
        <position position="1"/>
    </location>
</feature>
<accession>A0A072P6Y4</accession>
<dbReference type="Proteomes" id="UP000027920">
    <property type="component" value="Unassembled WGS sequence"/>
</dbReference>
<dbReference type="HOGENOM" id="CLU_1444231_0_0_1"/>
<name>A0A072P6Y4_9EURO</name>
<dbReference type="RefSeq" id="XP_013258206.1">
    <property type="nucleotide sequence ID" value="XM_013402752.1"/>
</dbReference>
<dbReference type="OrthoDB" id="5393196at2759"/>
<dbReference type="VEuPathDB" id="FungiDB:A1O9_08366"/>
<dbReference type="EMBL" id="AMGV01000007">
    <property type="protein sequence ID" value="KEF55616.1"/>
    <property type="molecule type" value="Genomic_DNA"/>
</dbReference>
<proteinExistence type="predicted"/>
<reference evidence="1 2" key="1">
    <citation type="submission" date="2013-03" db="EMBL/GenBank/DDBJ databases">
        <title>The Genome Sequence of Exophiala aquamarina CBS 119918.</title>
        <authorList>
            <consortium name="The Broad Institute Genomics Platform"/>
            <person name="Cuomo C."/>
            <person name="de Hoog S."/>
            <person name="Gorbushina A."/>
            <person name="Walker B."/>
            <person name="Young S.K."/>
            <person name="Zeng Q."/>
            <person name="Gargeya S."/>
            <person name="Fitzgerald M."/>
            <person name="Haas B."/>
            <person name="Abouelleil A."/>
            <person name="Allen A.W."/>
            <person name="Alvarado L."/>
            <person name="Arachchi H.M."/>
            <person name="Berlin A.M."/>
            <person name="Chapman S.B."/>
            <person name="Gainer-Dewar J."/>
            <person name="Goldberg J."/>
            <person name="Griggs A."/>
            <person name="Gujja S."/>
            <person name="Hansen M."/>
            <person name="Howarth C."/>
            <person name="Imamovic A."/>
            <person name="Ireland A."/>
            <person name="Larimer J."/>
            <person name="McCowan C."/>
            <person name="Murphy C."/>
            <person name="Pearson M."/>
            <person name="Poon T.W."/>
            <person name="Priest M."/>
            <person name="Roberts A."/>
            <person name="Saif S."/>
            <person name="Shea T."/>
            <person name="Sisk P."/>
            <person name="Sykes S."/>
            <person name="Wortman J."/>
            <person name="Nusbaum C."/>
            <person name="Birren B."/>
        </authorList>
    </citation>
    <scope>NUCLEOTIDE SEQUENCE [LARGE SCALE GENOMIC DNA]</scope>
    <source>
        <strain evidence="1 2">CBS 119918</strain>
    </source>
</reference>
<organism evidence="1 2">
    <name type="scientific">Exophiala aquamarina CBS 119918</name>
    <dbReference type="NCBI Taxonomy" id="1182545"/>
    <lineage>
        <taxon>Eukaryota</taxon>
        <taxon>Fungi</taxon>
        <taxon>Dikarya</taxon>
        <taxon>Ascomycota</taxon>
        <taxon>Pezizomycotina</taxon>
        <taxon>Eurotiomycetes</taxon>
        <taxon>Chaetothyriomycetidae</taxon>
        <taxon>Chaetothyriales</taxon>
        <taxon>Herpotrichiellaceae</taxon>
        <taxon>Exophiala</taxon>
    </lineage>
</organism>
<comment type="caution">
    <text evidence="1">The sequence shown here is derived from an EMBL/GenBank/DDBJ whole genome shotgun (WGS) entry which is preliminary data.</text>
</comment>
<evidence type="ECO:0000313" key="2">
    <source>
        <dbReference type="Proteomes" id="UP000027920"/>
    </source>
</evidence>
<gene>
    <name evidence="1" type="ORF">A1O9_08366</name>
</gene>
<dbReference type="GeneID" id="25283279"/>
<evidence type="ECO:0000313" key="1">
    <source>
        <dbReference type="EMBL" id="KEF55616.1"/>
    </source>
</evidence>